<dbReference type="InterPro" id="IPR011992">
    <property type="entry name" value="EF-hand-dom_pair"/>
</dbReference>
<dbReference type="PANTHER" id="PTHR46311">
    <property type="entry name" value="CALCIUM-BINDING PROTEIN 8-RELATED"/>
    <property type="match status" value="1"/>
</dbReference>
<feature type="domain" description="EF-hand" evidence="5">
    <location>
        <begin position="56"/>
        <end position="91"/>
    </location>
</feature>
<dbReference type="PROSITE" id="PS00018">
    <property type="entry name" value="EF_HAND_1"/>
    <property type="match status" value="1"/>
</dbReference>
<dbReference type="AlphaFoldDB" id="A0AAD9JGE8"/>
<protein>
    <recommendedName>
        <fullName evidence="5">EF-hand domain-containing protein</fullName>
    </recommendedName>
</protein>
<dbReference type="EMBL" id="JAODUP010000337">
    <property type="protein sequence ID" value="KAK2152196.1"/>
    <property type="molecule type" value="Genomic_DNA"/>
</dbReference>
<keyword evidence="1" id="KW-0677">Repeat</keyword>
<evidence type="ECO:0000313" key="6">
    <source>
        <dbReference type="EMBL" id="KAK2152196.1"/>
    </source>
</evidence>
<keyword evidence="7" id="KW-1185">Reference proteome</keyword>
<feature type="coiled-coil region" evidence="3">
    <location>
        <begin position="248"/>
        <end position="374"/>
    </location>
</feature>
<proteinExistence type="predicted"/>
<dbReference type="SUPFAM" id="SSF47473">
    <property type="entry name" value="EF-hand"/>
    <property type="match status" value="1"/>
</dbReference>
<dbReference type="Gene3D" id="1.10.238.10">
    <property type="entry name" value="EF-hand"/>
    <property type="match status" value="1"/>
</dbReference>
<gene>
    <name evidence="6" type="ORF">LSH36_337g01058</name>
</gene>
<dbReference type="InterPro" id="IPR002048">
    <property type="entry name" value="EF_hand_dom"/>
</dbReference>
<evidence type="ECO:0000259" key="5">
    <source>
        <dbReference type="PROSITE" id="PS50222"/>
    </source>
</evidence>
<dbReference type="GO" id="GO:0005509">
    <property type="term" value="F:calcium ion binding"/>
    <property type="evidence" value="ECO:0007669"/>
    <property type="project" value="InterPro"/>
</dbReference>
<name>A0AAD9JGE8_9ANNE</name>
<organism evidence="6 7">
    <name type="scientific">Paralvinella palmiformis</name>
    <dbReference type="NCBI Taxonomy" id="53620"/>
    <lineage>
        <taxon>Eukaryota</taxon>
        <taxon>Metazoa</taxon>
        <taxon>Spiralia</taxon>
        <taxon>Lophotrochozoa</taxon>
        <taxon>Annelida</taxon>
        <taxon>Polychaeta</taxon>
        <taxon>Sedentaria</taxon>
        <taxon>Canalipalpata</taxon>
        <taxon>Terebellida</taxon>
        <taxon>Terebelliformia</taxon>
        <taxon>Alvinellidae</taxon>
        <taxon>Paralvinella</taxon>
    </lineage>
</organism>
<evidence type="ECO:0000256" key="2">
    <source>
        <dbReference type="ARBA" id="ARBA00022837"/>
    </source>
</evidence>
<evidence type="ECO:0000256" key="3">
    <source>
        <dbReference type="SAM" id="Coils"/>
    </source>
</evidence>
<dbReference type="PANTHER" id="PTHR46311:SF3">
    <property type="entry name" value="CALCIUM-BINDING PROTEIN 8"/>
    <property type="match status" value="1"/>
</dbReference>
<dbReference type="Proteomes" id="UP001208570">
    <property type="component" value="Unassembled WGS sequence"/>
</dbReference>
<evidence type="ECO:0000256" key="1">
    <source>
        <dbReference type="ARBA" id="ARBA00022737"/>
    </source>
</evidence>
<feature type="region of interest" description="Disordered" evidence="4">
    <location>
        <begin position="99"/>
        <end position="119"/>
    </location>
</feature>
<keyword evidence="2" id="KW-0106">Calcium</keyword>
<comment type="caution">
    <text evidence="6">The sequence shown here is derived from an EMBL/GenBank/DDBJ whole genome shotgun (WGS) entry which is preliminary data.</text>
</comment>
<keyword evidence="3" id="KW-0175">Coiled coil</keyword>
<dbReference type="CDD" id="cd00051">
    <property type="entry name" value="EFh"/>
    <property type="match status" value="1"/>
</dbReference>
<accession>A0AAD9JGE8</accession>
<dbReference type="InterPro" id="IPR051111">
    <property type="entry name" value="Ca-binding_regulatory"/>
</dbReference>
<reference evidence="6" key="1">
    <citation type="journal article" date="2023" name="Mol. Biol. Evol.">
        <title>Third-Generation Sequencing Reveals the Adaptive Role of the Epigenome in Three Deep-Sea Polychaetes.</title>
        <authorList>
            <person name="Perez M."/>
            <person name="Aroh O."/>
            <person name="Sun Y."/>
            <person name="Lan Y."/>
            <person name="Juniper S.K."/>
            <person name="Young C.R."/>
            <person name="Angers B."/>
            <person name="Qian P.Y."/>
        </authorList>
    </citation>
    <scope>NUCLEOTIDE SEQUENCE</scope>
    <source>
        <strain evidence="6">P08H-3</strain>
    </source>
</reference>
<dbReference type="GO" id="GO:0032588">
    <property type="term" value="C:trans-Golgi network membrane"/>
    <property type="evidence" value="ECO:0007669"/>
    <property type="project" value="TreeGrafter"/>
</dbReference>
<feature type="coiled-coil region" evidence="3">
    <location>
        <begin position="149"/>
        <end position="198"/>
    </location>
</feature>
<sequence>MATYVDSSMLEHQASEAEIHDMMLQKAHDLFALCDKENKGFITKRDMQRLQTELPLTPEQLEDVFDSLDEDGNGYLTREEFTEGFGGFIGIGATSVEKQHSIDSSSSTGTEHVYENEHGDDLDTDTLKSLWSHLRSEDPELLGPFERFLARVTTELKRTHQEHQSLESALRSKTVTYEEEVKKLYEEMEQQIRLEKERIMAEVCWLCILLVVLYCIREEPPVVRHVKVIWFDLFLAQVKERVREIQVREEMERLLHEKDTQLNELLTKHNEMQRRLDYINSQETETKQENEKLFREKMELEDFLNESQRELDESRLYIGQLRQQVRKEKKERAVAAMQISEGIALERESLVKQLNLLREMNKKLLDARDEAELRRVREASRSSESLTWC</sequence>
<dbReference type="PROSITE" id="PS50222">
    <property type="entry name" value="EF_HAND_2"/>
    <property type="match status" value="1"/>
</dbReference>
<dbReference type="SMART" id="SM00054">
    <property type="entry name" value="EFh"/>
    <property type="match status" value="2"/>
</dbReference>
<dbReference type="Pfam" id="PF13499">
    <property type="entry name" value="EF-hand_7"/>
    <property type="match status" value="1"/>
</dbReference>
<dbReference type="InterPro" id="IPR018247">
    <property type="entry name" value="EF_Hand_1_Ca_BS"/>
</dbReference>
<evidence type="ECO:0000313" key="7">
    <source>
        <dbReference type="Proteomes" id="UP001208570"/>
    </source>
</evidence>
<evidence type="ECO:0000256" key="4">
    <source>
        <dbReference type="SAM" id="MobiDB-lite"/>
    </source>
</evidence>